<organism evidence="7 8">
    <name type="scientific">Alkalibacterium indicireducens</name>
    <dbReference type="NCBI Taxonomy" id="398758"/>
    <lineage>
        <taxon>Bacteria</taxon>
        <taxon>Bacillati</taxon>
        <taxon>Bacillota</taxon>
        <taxon>Bacilli</taxon>
        <taxon>Lactobacillales</taxon>
        <taxon>Carnobacteriaceae</taxon>
        <taxon>Alkalibacterium</taxon>
    </lineage>
</organism>
<name>A0ABP3L305_9LACT</name>
<comment type="subcellular location">
    <subcellularLocation>
        <location evidence="1">Cell membrane</location>
        <topology evidence="1">Multi-pass membrane protein</topology>
    </subcellularLocation>
</comment>
<gene>
    <name evidence="7" type="ORF">GCM10008936_18390</name>
</gene>
<feature type="transmembrane region" description="Helical" evidence="6">
    <location>
        <begin position="12"/>
        <end position="29"/>
    </location>
</feature>
<dbReference type="EMBL" id="BAAADA010000169">
    <property type="protein sequence ID" value="GAA0491132.1"/>
    <property type="molecule type" value="Genomic_DNA"/>
</dbReference>
<evidence type="ECO:0000256" key="3">
    <source>
        <dbReference type="ARBA" id="ARBA00022692"/>
    </source>
</evidence>
<evidence type="ECO:0008006" key="9">
    <source>
        <dbReference type="Google" id="ProtNLM"/>
    </source>
</evidence>
<evidence type="ECO:0000256" key="2">
    <source>
        <dbReference type="ARBA" id="ARBA00022475"/>
    </source>
</evidence>
<keyword evidence="4 6" id="KW-1133">Transmembrane helix</keyword>
<comment type="caution">
    <text evidence="7">The sequence shown here is derived from an EMBL/GenBank/DDBJ whole genome shotgun (WGS) entry which is preliminary data.</text>
</comment>
<sequence>MTLSKIAKKMIYSIGIISVATLVLAFLYYRSMEFVPFLLGILIGSITSILKVILLERTVNTSMKMDKKDAGKYVSLQHLIRLFISGAVLLIGALVDSINLWGVVVGILSYQLAAYSTKSVMNG</sequence>
<evidence type="ECO:0000256" key="6">
    <source>
        <dbReference type="SAM" id="Phobius"/>
    </source>
</evidence>
<dbReference type="InterPro" id="IPR005598">
    <property type="entry name" value="ATP_synth_I"/>
</dbReference>
<feature type="transmembrane region" description="Helical" evidence="6">
    <location>
        <begin position="35"/>
        <end position="55"/>
    </location>
</feature>
<proteinExistence type="predicted"/>
<keyword evidence="3 6" id="KW-0812">Transmembrane</keyword>
<keyword evidence="2" id="KW-1003">Cell membrane</keyword>
<evidence type="ECO:0000313" key="8">
    <source>
        <dbReference type="Proteomes" id="UP001410648"/>
    </source>
</evidence>
<keyword evidence="5 6" id="KW-0472">Membrane</keyword>
<dbReference type="Proteomes" id="UP001410648">
    <property type="component" value="Unassembled WGS sequence"/>
</dbReference>
<dbReference type="RefSeq" id="WP_346025206.1">
    <property type="nucleotide sequence ID" value="NZ_BAAADA010000169.1"/>
</dbReference>
<evidence type="ECO:0000256" key="4">
    <source>
        <dbReference type="ARBA" id="ARBA00022989"/>
    </source>
</evidence>
<keyword evidence="8" id="KW-1185">Reference proteome</keyword>
<protein>
    <recommendedName>
        <fullName evidence="9">ATP synthase I chain</fullName>
    </recommendedName>
</protein>
<evidence type="ECO:0000313" key="7">
    <source>
        <dbReference type="EMBL" id="GAA0491132.1"/>
    </source>
</evidence>
<dbReference type="Pfam" id="PF03899">
    <property type="entry name" value="ATP-synt_I"/>
    <property type="match status" value="1"/>
</dbReference>
<reference evidence="8" key="1">
    <citation type="journal article" date="2019" name="Int. J. Syst. Evol. Microbiol.">
        <title>The Global Catalogue of Microorganisms (GCM) 10K type strain sequencing project: providing services to taxonomists for standard genome sequencing and annotation.</title>
        <authorList>
            <consortium name="The Broad Institute Genomics Platform"/>
            <consortium name="The Broad Institute Genome Sequencing Center for Infectious Disease"/>
            <person name="Wu L."/>
            <person name="Ma J."/>
        </authorList>
    </citation>
    <scope>NUCLEOTIDE SEQUENCE [LARGE SCALE GENOMIC DNA]</scope>
    <source>
        <strain evidence="8">JCM 14232</strain>
    </source>
</reference>
<evidence type="ECO:0000256" key="5">
    <source>
        <dbReference type="ARBA" id="ARBA00023136"/>
    </source>
</evidence>
<feature type="transmembrane region" description="Helical" evidence="6">
    <location>
        <begin position="76"/>
        <end position="94"/>
    </location>
</feature>
<evidence type="ECO:0000256" key="1">
    <source>
        <dbReference type="ARBA" id="ARBA00004651"/>
    </source>
</evidence>
<accession>A0ABP3L305</accession>